<name>A0ABV6JKH1_9BACL</name>
<dbReference type="RefSeq" id="WP_204822805.1">
    <property type="nucleotide sequence ID" value="NZ_JANHOF010000037.1"/>
</dbReference>
<evidence type="ECO:0000313" key="1">
    <source>
        <dbReference type="EMBL" id="MFC0396311.1"/>
    </source>
</evidence>
<accession>A0ABV6JKH1</accession>
<keyword evidence="2" id="KW-1185">Reference proteome</keyword>
<comment type="caution">
    <text evidence="1">The sequence shown here is derived from an EMBL/GenBank/DDBJ whole genome shotgun (WGS) entry which is preliminary data.</text>
</comment>
<gene>
    <name evidence="1" type="ORF">ACFFJ8_33725</name>
</gene>
<organism evidence="1 2">
    <name type="scientific">Paenibacillus mendelii</name>
    <dbReference type="NCBI Taxonomy" id="206163"/>
    <lineage>
        <taxon>Bacteria</taxon>
        <taxon>Bacillati</taxon>
        <taxon>Bacillota</taxon>
        <taxon>Bacilli</taxon>
        <taxon>Bacillales</taxon>
        <taxon>Paenibacillaceae</taxon>
        <taxon>Paenibacillus</taxon>
    </lineage>
</organism>
<sequence length="65" mass="7239">MEYGLANKNQVSFINQLENLQKLKISTVDAASLGQNTKLAELEITNTLKHAEVLSSAFPNMRKFS</sequence>
<reference evidence="1 2" key="1">
    <citation type="submission" date="2024-09" db="EMBL/GenBank/DDBJ databases">
        <authorList>
            <person name="Sun Q."/>
            <person name="Mori K."/>
        </authorList>
    </citation>
    <scope>NUCLEOTIDE SEQUENCE [LARGE SCALE GENOMIC DNA]</scope>
    <source>
        <strain evidence="1 2">CCM 4839</strain>
    </source>
</reference>
<dbReference type="EMBL" id="JBHLVF010000050">
    <property type="protein sequence ID" value="MFC0396311.1"/>
    <property type="molecule type" value="Genomic_DNA"/>
</dbReference>
<dbReference type="Proteomes" id="UP001589818">
    <property type="component" value="Unassembled WGS sequence"/>
</dbReference>
<protein>
    <recommendedName>
        <fullName evidence="3">Spore coat protein</fullName>
    </recommendedName>
</protein>
<evidence type="ECO:0008006" key="3">
    <source>
        <dbReference type="Google" id="ProtNLM"/>
    </source>
</evidence>
<evidence type="ECO:0000313" key="2">
    <source>
        <dbReference type="Proteomes" id="UP001589818"/>
    </source>
</evidence>
<proteinExistence type="predicted"/>